<evidence type="ECO:0000256" key="2">
    <source>
        <dbReference type="ARBA" id="ARBA00023043"/>
    </source>
</evidence>
<keyword evidence="2 3" id="KW-0040">ANK repeat</keyword>
<protein>
    <submittedName>
        <fullName evidence="6">Ankyrin repeat domain-containing protein</fullName>
    </submittedName>
    <submittedName>
        <fullName evidence="5">Phosphocholine transferase AnkX</fullName>
        <ecNumber evidence="5">2.7.1.-</ecNumber>
    </submittedName>
</protein>
<feature type="repeat" description="ANK" evidence="3">
    <location>
        <begin position="664"/>
        <end position="696"/>
    </location>
</feature>
<dbReference type="PROSITE" id="PS50088">
    <property type="entry name" value="ANK_REPEAT"/>
    <property type="match status" value="7"/>
</dbReference>
<evidence type="ECO:0000313" key="5">
    <source>
        <dbReference type="EMBL" id="KRG20158.1"/>
    </source>
</evidence>
<sequence length="1056" mass="118168">MDDDNFIDLLAKIDNIDKLYSALKNSKLALKKKTDEASKESSSAVDGVKNKIKVQEDAVAAANIKVEDFIIQQHVDQIVESIKRKYMLVEAAHGSDDSSALPADHARQYGEYYNVARYNELLNYCKLAHLYEHNGIPEEHALKLSLMFDNTTDAIKYIKEKGSVHDACLFTVPDVENCTFSEWKKLFQKNRNDMQFWVLLSRAPDLERILNQNKAAEGLDVRSRKHLNMIKEMKKEIETNNKRFKELERKDADIITYAEMQERNNLNAEVLPDLLSTLYKMSGGIQIQNADLAILKACNEHYLKESQASYKYMLEHGLTKKDCAKFIALERKDNDEHIPNIRIDGATIGHPGTYLMKVPVMDEMHAARAACLGKLTDCCQSLSGEAGEPCTIHGLTSEYGGFYVVCEGDVNNPTVQDTLLGQSWAWRSKSNAIVFDSIELSGDRKDPEYLKKIDKLSKFYITLSKNLVDGEYTDKVACGADSGMSTFVGVSSLLNTKEEFTDYNDYCDSNKQLPIVERSKPFYLYDSDQDSMTATEQAIRSVMENSFPLIASDFFKSLVNWIFIHKKEDLIERTLEIAKEFKREDEFECIDSAFRYPPDDYYSVLNNIENNWLWSDARFENGNTVLMNSILIRLQRGQGKNELEEVILKLMTLCANTIDLRNGNGDTALHYAAQYDMKGVVVALLEQGANLEIKNYSGCTPLMAAVRKKEINIVSTLLEHKADINAKDTEDWTALHIAAQNGNMEVVLKLIENDAIIDAKTKNGSTPLSIAILYRHGDIALKLLESGADVNCDSKSGITLLENAITRTHPNPELVIELIQRGGQIGANVHLINDLVGLLEEKGRRELIPELFANIRNFNDLLINAIDKDFTNLSFELINHSFVNSLSKYGSTALMAASNKGFLDIVTALVTHKANVNVQNAFGSTALMGAVENEREDIVGFLINNGANVNLKDGFGNTALRYAIEKKHLGIACKLIDAGAKLDDADNAVLNQTSPEFAQLLRGKLSQSIVSSEKSGSAPPVTFSRESKRKRKRVDADADRGISVEAKPPSKKVNRN</sequence>
<keyword evidence="7" id="KW-1185">Reference proteome</keyword>
<gene>
    <name evidence="5" type="primary">ankX_1</name>
    <name evidence="5" type="ORF">CC99x_00379</name>
    <name evidence="6" type="ORF">CC99x_005040</name>
</gene>
<evidence type="ECO:0000313" key="6">
    <source>
        <dbReference type="EMBL" id="MCS5708265.1"/>
    </source>
</evidence>
<dbReference type="Pfam" id="PF13857">
    <property type="entry name" value="Ank_5"/>
    <property type="match status" value="1"/>
</dbReference>
<feature type="repeat" description="ANK" evidence="3">
    <location>
        <begin position="697"/>
        <end position="729"/>
    </location>
</feature>
<feature type="repeat" description="ANK" evidence="3">
    <location>
        <begin position="763"/>
        <end position="795"/>
    </location>
</feature>
<dbReference type="AlphaFoldDB" id="A0A0Q9YTI3"/>
<dbReference type="EMBL" id="LKHV02000001">
    <property type="protein sequence ID" value="MCS5708265.1"/>
    <property type="molecule type" value="Genomic_DNA"/>
</dbReference>
<dbReference type="PROSITE" id="PS50297">
    <property type="entry name" value="ANK_REP_REGION"/>
    <property type="match status" value="6"/>
</dbReference>
<feature type="repeat" description="ANK" evidence="3">
    <location>
        <begin position="889"/>
        <end position="921"/>
    </location>
</feature>
<dbReference type="PRINTS" id="PR01415">
    <property type="entry name" value="ANKYRIN"/>
</dbReference>
<dbReference type="PANTHER" id="PTHR24198">
    <property type="entry name" value="ANKYRIN REPEAT AND PROTEIN KINASE DOMAIN-CONTAINING PROTEIN"/>
    <property type="match status" value="1"/>
</dbReference>
<dbReference type="Proteomes" id="UP000051494">
    <property type="component" value="Unassembled WGS sequence"/>
</dbReference>
<dbReference type="RefSeq" id="WP_057623058.1">
    <property type="nucleotide sequence ID" value="NZ_LKHV02000001.1"/>
</dbReference>
<dbReference type="PANTHER" id="PTHR24198:SF165">
    <property type="entry name" value="ANKYRIN REPEAT-CONTAINING PROTEIN-RELATED"/>
    <property type="match status" value="1"/>
</dbReference>
<dbReference type="GO" id="GO:0016740">
    <property type="term" value="F:transferase activity"/>
    <property type="evidence" value="ECO:0007669"/>
    <property type="project" value="UniProtKB-KW"/>
</dbReference>
<dbReference type="InterPro" id="IPR002110">
    <property type="entry name" value="Ankyrin_rpt"/>
</dbReference>
<reference evidence="5" key="1">
    <citation type="submission" date="2015-09" db="EMBL/GenBank/DDBJ databases">
        <title>Draft Genome Sequences of Two Novel Amoeba-resistant Intranuclear Bacteria, Candidatus Berkiella cookevillensis and Candidatus Berkiella aquae.</title>
        <authorList>
            <person name="Mehari Y.T."/>
            <person name="Arivett B.A."/>
            <person name="Farone A.L."/>
            <person name="Gunderson J.H."/>
            <person name="Farone M.B."/>
        </authorList>
    </citation>
    <scope>NUCLEOTIDE SEQUENCE [LARGE SCALE GENOMIC DNA]</scope>
    <source>
        <strain evidence="5">CC99</strain>
    </source>
</reference>
<evidence type="ECO:0000313" key="7">
    <source>
        <dbReference type="Proteomes" id="UP000051494"/>
    </source>
</evidence>
<dbReference type="EMBL" id="LKHV01000001">
    <property type="protein sequence ID" value="KRG20158.1"/>
    <property type="molecule type" value="Genomic_DNA"/>
</dbReference>
<feature type="repeat" description="ANK" evidence="3">
    <location>
        <begin position="955"/>
        <end position="987"/>
    </location>
</feature>
<dbReference type="SUPFAM" id="SSF48403">
    <property type="entry name" value="Ankyrin repeat"/>
    <property type="match status" value="1"/>
</dbReference>
<keyword evidence="5" id="KW-0808">Transferase</keyword>
<feature type="region of interest" description="Disordered" evidence="4">
    <location>
        <begin position="1009"/>
        <end position="1056"/>
    </location>
</feature>
<organism evidence="5">
    <name type="scientific">Candidatus Berkiella cookevillensis</name>
    <dbReference type="NCBI Taxonomy" id="437022"/>
    <lineage>
        <taxon>Bacteria</taxon>
        <taxon>Pseudomonadati</taxon>
        <taxon>Pseudomonadota</taxon>
        <taxon>Gammaproteobacteria</taxon>
        <taxon>Candidatus Berkiellales</taxon>
        <taxon>Candidatus Berkiellaceae</taxon>
        <taxon>Candidatus Berkiella</taxon>
    </lineage>
</organism>
<feature type="repeat" description="ANK" evidence="3">
    <location>
        <begin position="730"/>
        <end position="762"/>
    </location>
</feature>
<comment type="caution">
    <text evidence="5">The sequence shown here is derived from an EMBL/GenBank/DDBJ whole genome shotgun (WGS) entry which is preliminary data.</text>
</comment>
<evidence type="ECO:0000256" key="3">
    <source>
        <dbReference type="PROSITE-ProRule" id="PRU00023"/>
    </source>
</evidence>
<evidence type="ECO:0000256" key="1">
    <source>
        <dbReference type="ARBA" id="ARBA00022737"/>
    </source>
</evidence>
<accession>A0A0Q9YTI3</accession>
<dbReference type="SMART" id="SM00248">
    <property type="entry name" value="ANK"/>
    <property type="match status" value="8"/>
</dbReference>
<dbReference type="Pfam" id="PF12796">
    <property type="entry name" value="Ank_2"/>
    <property type="match status" value="2"/>
</dbReference>
<dbReference type="OrthoDB" id="5654093at2"/>
<dbReference type="EC" id="2.7.1.-" evidence="5"/>
<keyword evidence="1" id="KW-0677">Repeat</keyword>
<name>A0A0Q9YTI3_9GAMM</name>
<evidence type="ECO:0000256" key="4">
    <source>
        <dbReference type="SAM" id="MobiDB-lite"/>
    </source>
</evidence>
<feature type="repeat" description="ANK" evidence="3">
    <location>
        <begin position="922"/>
        <end position="954"/>
    </location>
</feature>
<reference evidence="6" key="2">
    <citation type="journal article" date="2016" name="Genome Announc.">
        <title>Draft Genome Sequences of Two Novel Amoeba-Resistant Intranuclear Bacteria, 'Candidatus Berkiella cookevillensis' and 'Candidatus Berkiella aquae'.</title>
        <authorList>
            <person name="Mehari Y.T."/>
            <person name="Arivett B.A."/>
            <person name="Farone A.L."/>
            <person name="Gunderson J.H."/>
            <person name="Farone M.B."/>
        </authorList>
    </citation>
    <scope>NUCLEOTIDE SEQUENCE</scope>
    <source>
        <strain evidence="6">CC99</strain>
    </source>
</reference>
<dbReference type="Gene3D" id="1.25.40.20">
    <property type="entry name" value="Ankyrin repeat-containing domain"/>
    <property type="match status" value="3"/>
</dbReference>
<proteinExistence type="predicted"/>
<dbReference type="InterPro" id="IPR036770">
    <property type="entry name" value="Ankyrin_rpt-contain_sf"/>
</dbReference>
<reference evidence="6" key="3">
    <citation type="submission" date="2021-06" db="EMBL/GenBank/DDBJ databases">
        <title>Genomic Description and Analysis of Intracellular Bacteria, Candidatus Berkiella cookevillensis and Candidatus Berkiella aquae.</title>
        <authorList>
            <person name="Kidane D.T."/>
            <person name="Mehari Y.T."/>
            <person name="Rice F.C."/>
            <person name="Arivett B.A."/>
            <person name="Farone A.L."/>
            <person name="Berk S.G."/>
            <person name="Farone M.B."/>
        </authorList>
    </citation>
    <scope>NUCLEOTIDE SEQUENCE</scope>
    <source>
        <strain evidence="6">CC99</strain>
    </source>
</reference>
<dbReference type="STRING" id="437022.CC99x_00379"/>